<dbReference type="AlphaFoldDB" id="A0A0A9EUQ7"/>
<dbReference type="EMBL" id="GBRH01193421">
    <property type="protein sequence ID" value="JAE04475.1"/>
    <property type="molecule type" value="Transcribed_RNA"/>
</dbReference>
<sequence length="60" mass="6358">MNPAVSFGPAVVNGVWENHWVYWLGPFVGAAIAALVYDICSSDSARTTSCPPPTTDPSHP</sequence>
<accession>A0A0A9EUQ7</accession>
<dbReference type="InterPro" id="IPR034294">
    <property type="entry name" value="Aquaporin_transptr"/>
</dbReference>
<dbReference type="InterPro" id="IPR000425">
    <property type="entry name" value="MIP"/>
</dbReference>
<reference evidence="7" key="2">
    <citation type="journal article" date="2015" name="Data Brief">
        <title>Shoot transcriptome of the giant reed, Arundo donax.</title>
        <authorList>
            <person name="Barrero R.A."/>
            <person name="Guerrero F.D."/>
            <person name="Moolhuijzen P."/>
            <person name="Goolsby J.A."/>
            <person name="Tidwell J."/>
            <person name="Bellgard S.E."/>
            <person name="Bellgard M.I."/>
        </authorList>
    </citation>
    <scope>NUCLEOTIDE SEQUENCE</scope>
    <source>
        <tissue evidence="7">Shoot tissue taken approximately 20 cm above the soil surface</tissue>
    </source>
</reference>
<proteinExistence type="predicted"/>
<dbReference type="SUPFAM" id="SSF81338">
    <property type="entry name" value="Aquaporin-like"/>
    <property type="match status" value="1"/>
</dbReference>
<comment type="subcellular location">
    <subcellularLocation>
        <location evidence="1">Membrane</location>
        <topology evidence="1">Multi-pass membrane protein</topology>
    </subcellularLocation>
</comment>
<keyword evidence="4 6" id="KW-1133">Transmembrane helix</keyword>
<organism evidence="7">
    <name type="scientific">Arundo donax</name>
    <name type="common">Giant reed</name>
    <name type="synonym">Donax arundinaceus</name>
    <dbReference type="NCBI Taxonomy" id="35708"/>
    <lineage>
        <taxon>Eukaryota</taxon>
        <taxon>Viridiplantae</taxon>
        <taxon>Streptophyta</taxon>
        <taxon>Embryophyta</taxon>
        <taxon>Tracheophyta</taxon>
        <taxon>Spermatophyta</taxon>
        <taxon>Magnoliopsida</taxon>
        <taxon>Liliopsida</taxon>
        <taxon>Poales</taxon>
        <taxon>Poaceae</taxon>
        <taxon>PACMAD clade</taxon>
        <taxon>Arundinoideae</taxon>
        <taxon>Arundineae</taxon>
        <taxon>Arundo</taxon>
    </lineage>
</organism>
<evidence type="ECO:0000256" key="5">
    <source>
        <dbReference type="ARBA" id="ARBA00023136"/>
    </source>
</evidence>
<dbReference type="Pfam" id="PF00230">
    <property type="entry name" value="MIP"/>
    <property type="match status" value="1"/>
</dbReference>
<evidence type="ECO:0000256" key="2">
    <source>
        <dbReference type="ARBA" id="ARBA00022692"/>
    </source>
</evidence>
<dbReference type="PANTHER" id="PTHR45665:SF21">
    <property type="entry name" value="AQUAPORIN TIP1-3"/>
    <property type="match status" value="1"/>
</dbReference>
<dbReference type="Gene3D" id="1.20.1080.10">
    <property type="entry name" value="Glycerol uptake facilitator protein"/>
    <property type="match status" value="1"/>
</dbReference>
<reference evidence="7" key="1">
    <citation type="submission" date="2014-09" db="EMBL/GenBank/DDBJ databases">
        <authorList>
            <person name="Magalhaes I.L.F."/>
            <person name="Oliveira U."/>
            <person name="Santos F.R."/>
            <person name="Vidigal T.H.D.A."/>
            <person name="Brescovit A.D."/>
            <person name="Santos A.J."/>
        </authorList>
    </citation>
    <scope>NUCLEOTIDE SEQUENCE</scope>
    <source>
        <tissue evidence="7">Shoot tissue taken approximately 20 cm above the soil surface</tissue>
    </source>
</reference>
<dbReference type="GO" id="GO:0015250">
    <property type="term" value="F:water channel activity"/>
    <property type="evidence" value="ECO:0007669"/>
    <property type="project" value="TreeGrafter"/>
</dbReference>
<evidence type="ECO:0000256" key="4">
    <source>
        <dbReference type="ARBA" id="ARBA00022989"/>
    </source>
</evidence>
<name>A0A0A9EUQ7_ARUDO</name>
<keyword evidence="3" id="KW-0677">Repeat</keyword>
<keyword evidence="5 6" id="KW-0472">Membrane</keyword>
<evidence type="ECO:0000256" key="6">
    <source>
        <dbReference type="SAM" id="Phobius"/>
    </source>
</evidence>
<dbReference type="PANTHER" id="PTHR45665">
    <property type="entry name" value="AQUAPORIN-8"/>
    <property type="match status" value="1"/>
</dbReference>
<evidence type="ECO:0000256" key="1">
    <source>
        <dbReference type="ARBA" id="ARBA00004141"/>
    </source>
</evidence>
<evidence type="ECO:0000256" key="3">
    <source>
        <dbReference type="ARBA" id="ARBA00022737"/>
    </source>
</evidence>
<evidence type="ECO:0000313" key="7">
    <source>
        <dbReference type="EMBL" id="JAE04475.1"/>
    </source>
</evidence>
<dbReference type="GO" id="GO:0016020">
    <property type="term" value="C:membrane"/>
    <property type="evidence" value="ECO:0007669"/>
    <property type="project" value="UniProtKB-SubCell"/>
</dbReference>
<keyword evidence="2 6" id="KW-0812">Transmembrane</keyword>
<dbReference type="InterPro" id="IPR023271">
    <property type="entry name" value="Aquaporin-like"/>
</dbReference>
<feature type="transmembrane region" description="Helical" evidence="6">
    <location>
        <begin position="20"/>
        <end position="40"/>
    </location>
</feature>
<protein>
    <submittedName>
        <fullName evidence="7">Uncharacterized protein</fullName>
    </submittedName>
</protein>